<evidence type="ECO:0000259" key="1">
    <source>
        <dbReference type="PROSITE" id="PS51485"/>
    </source>
</evidence>
<evidence type="ECO:0000313" key="3">
    <source>
        <dbReference type="Proteomes" id="UP000652761"/>
    </source>
</evidence>
<name>A0A843U0A2_COLES</name>
<sequence>MAVQCSLFRYKKGEDSVLVVTEPAYSACDTSNPIRRLDGGDSVFQFDHSGPFYFISGVPKQCQVGQKLVVVVLSPWGRQPETGLAAASRFCTFPSASFARRSAAASCFCTFPSASSAGRSAAAFAWSTPPALPPLPAAVGLGGAAPSAPPSELPRAPGQALSWSSSQCAPFQTAIAALALAGATFLFI</sequence>
<dbReference type="InterPro" id="IPR008972">
    <property type="entry name" value="Cupredoxin"/>
</dbReference>
<evidence type="ECO:0000313" key="2">
    <source>
        <dbReference type="EMBL" id="MQL73919.1"/>
    </source>
</evidence>
<dbReference type="Gene3D" id="2.60.40.420">
    <property type="entry name" value="Cupredoxins - blue copper proteins"/>
    <property type="match status" value="1"/>
</dbReference>
<dbReference type="GO" id="GO:0009055">
    <property type="term" value="F:electron transfer activity"/>
    <property type="evidence" value="ECO:0007669"/>
    <property type="project" value="InterPro"/>
</dbReference>
<dbReference type="PANTHER" id="PTHR33021:SF514">
    <property type="entry name" value="PHYTOCYANIN DOMAIN-CONTAINING PROTEIN"/>
    <property type="match status" value="1"/>
</dbReference>
<comment type="caution">
    <text evidence="2">The sequence shown here is derived from an EMBL/GenBank/DDBJ whole genome shotgun (WGS) entry which is preliminary data.</text>
</comment>
<accession>A0A843U0A2</accession>
<dbReference type="PROSITE" id="PS51485">
    <property type="entry name" value="PHYTOCYANIN"/>
    <property type="match status" value="1"/>
</dbReference>
<dbReference type="InterPro" id="IPR039391">
    <property type="entry name" value="Phytocyanin-like"/>
</dbReference>
<dbReference type="OrthoDB" id="2015640at2759"/>
<dbReference type="Pfam" id="PF02298">
    <property type="entry name" value="Cu_bind_like"/>
    <property type="match status" value="1"/>
</dbReference>
<dbReference type="AlphaFoldDB" id="A0A843U0A2"/>
<keyword evidence="3" id="KW-1185">Reference proteome</keyword>
<proteinExistence type="predicted"/>
<feature type="domain" description="Phytocyanin" evidence="1">
    <location>
        <begin position="1"/>
        <end position="74"/>
    </location>
</feature>
<dbReference type="SUPFAM" id="SSF49503">
    <property type="entry name" value="Cupredoxins"/>
    <property type="match status" value="1"/>
</dbReference>
<gene>
    <name evidence="2" type="ORF">Taro_006276</name>
</gene>
<dbReference type="InterPro" id="IPR003245">
    <property type="entry name" value="Phytocyanin_dom"/>
</dbReference>
<dbReference type="Proteomes" id="UP000652761">
    <property type="component" value="Unassembled WGS sequence"/>
</dbReference>
<protein>
    <recommendedName>
        <fullName evidence="1">Phytocyanin domain-containing protein</fullName>
    </recommendedName>
</protein>
<dbReference type="GO" id="GO:0005886">
    <property type="term" value="C:plasma membrane"/>
    <property type="evidence" value="ECO:0007669"/>
    <property type="project" value="TreeGrafter"/>
</dbReference>
<organism evidence="2 3">
    <name type="scientific">Colocasia esculenta</name>
    <name type="common">Wild taro</name>
    <name type="synonym">Arum esculentum</name>
    <dbReference type="NCBI Taxonomy" id="4460"/>
    <lineage>
        <taxon>Eukaryota</taxon>
        <taxon>Viridiplantae</taxon>
        <taxon>Streptophyta</taxon>
        <taxon>Embryophyta</taxon>
        <taxon>Tracheophyta</taxon>
        <taxon>Spermatophyta</taxon>
        <taxon>Magnoliopsida</taxon>
        <taxon>Liliopsida</taxon>
        <taxon>Araceae</taxon>
        <taxon>Aroideae</taxon>
        <taxon>Colocasieae</taxon>
        <taxon>Colocasia</taxon>
    </lineage>
</organism>
<reference evidence="2" key="1">
    <citation type="submission" date="2017-07" db="EMBL/GenBank/DDBJ databases">
        <title>Taro Niue Genome Assembly and Annotation.</title>
        <authorList>
            <person name="Atibalentja N."/>
            <person name="Keating K."/>
            <person name="Fields C.J."/>
        </authorList>
    </citation>
    <scope>NUCLEOTIDE SEQUENCE</scope>
    <source>
        <strain evidence="2">Niue_2</strain>
        <tissue evidence="2">Leaf</tissue>
    </source>
</reference>
<dbReference type="EMBL" id="NMUH01000183">
    <property type="protein sequence ID" value="MQL73919.1"/>
    <property type="molecule type" value="Genomic_DNA"/>
</dbReference>
<dbReference type="PANTHER" id="PTHR33021">
    <property type="entry name" value="BLUE COPPER PROTEIN"/>
    <property type="match status" value="1"/>
</dbReference>